<accession>A0A7Z0BBW4</accession>
<evidence type="ECO:0000313" key="2">
    <source>
        <dbReference type="Proteomes" id="UP000523545"/>
    </source>
</evidence>
<protein>
    <submittedName>
        <fullName evidence="1">Uncharacterized protein</fullName>
    </submittedName>
</protein>
<dbReference type="EMBL" id="JACCHK010000001">
    <property type="protein sequence ID" value="NYH41653.1"/>
    <property type="molecule type" value="Genomic_DNA"/>
</dbReference>
<keyword evidence="2" id="KW-1185">Reference proteome</keyword>
<organism evidence="1 2">
    <name type="scientific">Micromonospora jinlongensis</name>
    <dbReference type="NCBI Taxonomy" id="1287877"/>
    <lineage>
        <taxon>Bacteria</taxon>
        <taxon>Bacillati</taxon>
        <taxon>Actinomycetota</taxon>
        <taxon>Actinomycetes</taxon>
        <taxon>Micromonosporales</taxon>
        <taxon>Micromonosporaceae</taxon>
        <taxon>Micromonospora</taxon>
    </lineage>
</organism>
<sequence length="249" mass="26857">MAKGRRRAILGGAALLVVALVGVGLWQYVDRPDDPTHDSAVADAAEKVDRVLFGFEYDHLYQADKYVHSASQHPDVAVLSVTGETHWETGVTLVLRVMGHGVEIGADGSVIDERDEPICFRLQFGPDDDDRDDDIECPADDPLQVRQDPSLDGVDDRLKSALKAVDPDESAVRAAIANLKLDPAIALEVAAKDGMVGVALRAAQYDCILARVTEEGAELWRPAHIQLAPGELPCASWVALSSNFGKGLR</sequence>
<gene>
    <name evidence="1" type="ORF">HNR22_001380</name>
</gene>
<name>A0A7Z0BBW4_9ACTN</name>
<proteinExistence type="predicted"/>
<dbReference type="AlphaFoldDB" id="A0A7Z0BBW4"/>
<evidence type="ECO:0000313" key="1">
    <source>
        <dbReference type="EMBL" id="NYH41653.1"/>
    </source>
</evidence>
<dbReference type="RefSeq" id="WP_179779606.1">
    <property type="nucleotide sequence ID" value="NZ_JACCHK010000001.1"/>
</dbReference>
<reference evidence="1 2" key="1">
    <citation type="submission" date="2020-07" db="EMBL/GenBank/DDBJ databases">
        <title>Sequencing the genomes of 1000 actinobacteria strains.</title>
        <authorList>
            <person name="Klenk H.-P."/>
        </authorList>
    </citation>
    <scope>NUCLEOTIDE SEQUENCE [LARGE SCALE GENOMIC DNA]</scope>
    <source>
        <strain evidence="1 2">DSM 45876</strain>
    </source>
</reference>
<dbReference type="Proteomes" id="UP000523545">
    <property type="component" value="Unassembled WGS sequence"/>
</dbReference>
<comment type="caution">
    <text evidence="1">The sequence shown here is derived from an EMBL/GenBank/DDBJ whole genome shotgun (WGS) entry which is preliminary data.</text>
</comment>